<organism evidence="2 3">
    <name type="scientific">Zobellella iuensis</name>
    <dbReference type="NCBI Taxonomy" id="2803811"/>
    <lineage>
        <taxon>Bacteria</taxon>
        <taxon>Pseudomonadati</taxon>
        <taxon>Pseudomonadota</taxon>
        <taxon>Gammaproteobacteria</taxon>
        <taxon>Aeromonadales</taxon>
        <taxon>Aeromonadaceae</taxon>
        <taxon>Zobellella</taxon>
    </lineage>
</organism>
<evidence type="ECO:0000313" key="3">
    <source>
        <dbReference type="Proteomes" id="UP000638570"/>
    </source>
</evidence>
<name>A0ABS1QMV3_9GAMM</name>
<accession>A0ABS1QMV3</accession>
<gene>
    <name evidence="2" type="ORF">JKV55_02450</name>
</gene>
<sequence length="310" mass="34061">MLTDLQHKTAQAVVHVFETGRPTGGYDTVTLLPGDTGHLTYGKLQTTLGSGNLFLLINRYCAAPAAAFAEPLRPYLGRLRDRDTSLDQDAALRRLLREAGSDPVMKAVQDAFFDDLYWHPTVTAARSRNINSALGTTVVFDSFIHGSWRRMRDRTDQQAKGKSKTSEQAWIALYLTTRRDWLANHTNPLLPRTVYRIDALQKLTSADNWALALPITVRGQFIDEAVLDGSSHARAASDDGERLLMVTSPMHRGDDVKALQQALNARGESLQVDGVYGHATAAAVRRFQGLNGLRADGIVGAMTRAALGMF</sequence>
<dbReference type="InterPro" id="IPR000400">
    <property type="entry name" value="Glyco_hydro_46"/>
</dbReference>
<dbReference type="SUPFAM" id="SSF47090">
    <property type="entry name" value="PGBD-like"/>
    <property type="match status" value="1"/>
</dbReference>
<dbReference type="Pfam" id="PF01471">
    <property type="entry name" value="PG_binding_1"/>
    <property type="match status" value="1"/>
</dbReference>
<dbReference type="InterPro" id="IPR002477">
    <property type="entry name" value="Peptidoglycan-bd-like"/>
</dbReference>
<dbReference type="SUPFAM" id="SSF53955">
    <property type="entry name" value="Lysozyme-like"/>
    <property type="match status" value="1"/>
</dbReference>
<dbReference type="Gene3D" id="1.20.141.10">
    <property type="entry name" value="Chitosanase, subunit A, domain 1"/>
    <property type="match status" value="1"/>
</dbReference>
<dbReference type="InterPro" id="IPR036365">
    <property type="entry name" value="PGBD-like_sf"/>
</dbReference>
<proteinExistence type="predicted"/>
<comment type="caution">
    <text evidence="2">The sequence shown here is derived from an EMBL/GenBank/DDBJ whole genome shotgun (WGS) entry which is preliminary data.</text>
</comment>
<evidence type="ECO:0000313" key="2">
    <source>
        <dbReference type="EMBL" id="MBL1376193.1"/>
    </source>
</evidence>
<evidence type="ECO:0000259" key="1">
    <source>
        <dbReference type="Pfam" id="PF01471"/>
    </source>
</evidence>
<dbReference type="Proteomes" id="UP000638570">
    <property type="component" value="Unassembled WGS sequence"/>
</dbReference>
<dbReference type="Pfam" id="PF01374">
    <property type="entry name" value="Glyco_hydro_46"/>
    <property type="match status" value="1"/>
</dbReference>
<dbReference type="Gene3D" id="1.10.101.10">
    <property type="entry name" value="PGBD-like superfamily/PGBD"/>
    <property type="match status" value="1"/>
</dbReference>
<feature type="domain" description="Peptidoglycan binding-like" evidence="1">
    <location>
        <begin position="252"/>
        <end position="307"/>
    </location>
</feature>
<dbReference type="InterPro" id="IPR023346">
    <property type="entry name" value="Lysozyme-like_dom_sf"/>
</dbReference>
<keyword evidence="3" id="KW-1185">Reference proteome</keyword>
<reference evidence="3" key="1">
    <citation type="submission" date="2021-01" db="EMBL/GenBank/DDBJ databases">
        <title>Genome public.</title>
        <authorList>
            <person name="Liu C."/>
            <person name="Sun Q."/>
        </authorList>
    </citation>
    <scope>NUCLEOTIDE SEQUENCE [LARGE SCALE GENOMIC DNA]</scope>
    <source>
        <strain evidence="3">CGMCC 1.18722</strain>
    </source>
</reference>
<dbReference type="EMBL" id="JAERTZ010000004">
    <property type="protein sequence ID" value="MBL1376193.1"/>
    <property type="molecule type" value="Genomic_DNA"/>
</dbReference>
<dbReference type="RefSeq" id="WP_202082154.1">
    <property type="nucleotide sequence ID" value="NZ_JAERTZ010000004.1"/>
</dbReference>
<protein>
    <submittedName>
        <fullName evidence="2">Peptidoglycan-binding protein</fullName>
    </submittedName>
</protein>
<dbReference type="InterPro" id="IPR036366">
    <property type="entry name" value="PGBDSf"/>
</dbReference>